<gene>
    <name evidence="1" type="ORF">CLV98_106166</name>
</gene>
<evidence type="ECO:0000313" key="1">
    <source>
        <dbReference type="EMBL" id="PWJ57694.1"/>
    </source>
</evidence>
<protein>
    <submittedName>
        <fullName evidence="1">Uncharacterized protein</fullName>
    </submittedName>
</protein>
<proteinExistence type="predicted"/>
<dbReference type="RefSeq" id="WP_109674849.1">
    <property type="nucleotide sequence ID" value="NZ_QGDT01000006.1"/>
</dbReference>
<dbReference type="Proteomes" id="UP000245880">
    <property type="component" value="Unassembled WGS sequence"/>
</dbReference>
<accession>A0A316AKY0</accession>
<dbReference type="AlphaFoldDB" id="A0A316AKY0"/>
<organism evidence="1 2">
    <name type="scientific">Dyadobacter jejuensis</name>
    <dbReference type="NCBI Taxonomy" id="1082580"/>
    <lineage>
        <taxon>Bacteria</taxon>
        <taxon>Pseudomonadati</taxon>
        <taxon>Bacteroidota</taxon>
        <taxon>Cytophagia</taxon>
        <taxon>Cytophagales</taxon>
        <taxon>Spirosomataceae</taxon>
        <taxon>Dyadobacter</taxon>
    </lineage>
</organism>
<sequence>MCYLEKESPSVEPNNELLSTTLVVEGDGFKVVKADKISNREKLYNIFSLHEELLEAISLERYGIRLGVNDFDFDQLDISSTEWSANKAFSFRCKNDLSDMNLQLILTIFVDDSGDLFNASLVEVIDRRQLSLLSLASGDESNFIFSNDKVAGKFSSIIAKDSKARISGCGQETMNCISDVYSNHGWWSVAVSVETAFFPQTMVAFAAVCAAKNC</sequence>
<reference evidence="1 2" key="1">
    <citation type="submission" date="2018-03" db="EMBL/GenBank/DDBJ databases">
        <title>Genomic Encyclopedia of Archaeal and Bacterial Type Strains, Phase II (KMG-II): from individual species to whole genera.</title>
        <authorList>
            <person name="Goeker M."/>
        </authorList>
    </citation>
    <scope>NUCLEOTIDE SEQUENCE [LARGE SCALE GENOMIC DNA]</scope>
    <source>
        <strain evidence="1 2">DSM 100346</strain>
    </source>
</reference>
<evidence type="ECO:0000313" key="2">
    <source>
        <dbReference type="Proteomes" id="UP000245880"/>
    </source>
</evidence>
<comment type="caution">
    <text evidence="1">The sequence shown here is derived from an EMBL/GenBank/DDBJ whole genome shotgun (WGS) entry which is preliminary data.</text>
</comment>
<name>A0A316AKY0_9BACT</name>
<dbReference type="EMBL" id="QGDT01000006">
    <property type="protein sequence ID" value="PWJ57694.1"/>
    <property type="molecule type" value="Genomic_DNA"/>
</dbReference>
<keyword evidence="2" id="KW-1185">Reference proteome</keyword>
<dbReference type="OrthoDB" id="1495927at2"/>